<keyword evidence="9" id="KW-0325">Glycoprotein</keyword>
<dbReference type="InterPro" id="IPR031335">
    <property type="entry name" value="Glyco_hydro_63_C"/>
</dbReference>
<dbReference type="InterPro" id="IPR012341">
    <property type="entry name" value="6hp_glycosidase-like_sf"/>
</dbReference>
<comment type="similarity">
    <text evidence="2">Belongs to the glycosyl hydrolase 63 family.</text>
</comment>
<gene>
    <name evidence="13" type="ORF">G6F50_013164</name>
</gene>
<evidence type="ECO:0000256" key="8">
    <source>
        <dbReference type="ARBA" id="ARBA00023136"/>
    </source>
</evidence>
<proteinExistence type="inferred from homology"/>
<name>A0A9P6YLT5_9FUNG</name>
<keyword evidence="6" id="KW-0735">Signal-anchor</keyword>
<protein>
    <recommendedName>
        <fullName evidence="11">mannosyl-oligosaccharide glucosidase</fullName>
        <ecNumber evidence="11">3.2.1.106</ecNumber>
    </recommendedName>
</protein>
<accession>A0A9P6YLT5</accession>
<feature type="domain" description="Glycosyl hydrolase family 63 C-terminal" evidence="12">
    <location>
        <begin position="6"/>
        <end position="159"/>
    </location>
</feature>
<dbReference type="PANTHER" id="PTHR10412">
    <property type="entry name" value="MANNOSYL-OLIGOSACCHARIDE GLUCOSIDASE"/>
    <property type="match status" value="1"/>
</dbReference>
<dbReference type="OMA" id="YDNMANG"/>
<evidence type="ECO:0000256" key="3">
    <source>
        <dbReference type="ARBA" id="ARBA00022692"/>
    </source>
</evidence>
<comment type="subcellular location">
    <subcellularLocation>
        <location evidence="1">Endoplasmic reticulum membrane</location>
        <topology evidence="1">Single-pass type II membrane protein</topology>
    </subcellularLocation>
</comment>
<dbReference type="GO" id="GO:0006487">
    <property type="term" value="P:protein N-linked glycosylation"/>
    <property type="evidence" value="ECO:0007669"/>
    <property type="project" value="TreeGrafter"/>
</dbReference>
<dbReference type="GO" id="GO:0009311">
    <property type="term" value="P:oligosaccharide metabolic process"/>
    <property type="evidence" value="ECO:0007669"/>
    <property type="project" value="InterPro"/>
</dbReference>
<organism evidence="13 14">
    <name type="scientific">Rhizopus delemar</name>
    <dbReference type="NCBI Taxonomy" id="936053"/>
    <lineage>
        <taxon>Eukaryota</taxon>
        <taxon>Fungi</taxon>
        <taxon>Fungi incertae sedis</taxon>
        <taxon>Mucoromycota</taxon>
        <taxon>Mucoromycotina</taxon>
        <taxon>Mucoromycetes</taxon>
        <taxon>Mucorales</taxon>
        <taxon>Mucorineae</taxon>
        <taxon>Rhizopodaceae</taxon>
        <taxon>Rhizopus</taxon>
    </lineage>
</organism>
<keyword evidence="5" id="KW-0256">Endoplasmic reticulum</keyword>
<evidence type="ECO:0000256" key="5">
    <source>
        <dbReference type="ARBA" id="ARBA00022824"/>
    </source>
</evidence>
<evidence type="ECO:0000313" key="14">
    <source>
        <dbReference type="Proteomes" id="UP000740926"/>
    </source>
</evidence>
<dbReference type="InterPro" id="IPR008928">
    <property type="entry name" value="6-hairpin_glycosidase_sf"/>
</dbReference>
<evidence type="ECO:0000256" key="2">
    <source>
        <dbReference type="ARBA" id="ARBA00010833"/>
    </source>
</evidence>
<evidence type="ECO:0000256" key="10">
    <source>
        <dbReference type="ARBA" id="ARBA00023295"/>
    </source>
</evidence>
<dbReference type="Pfam" id="PF03200">
    <property type="entry name" value="Glyco_hydro_63"/>
    <property type="match status" value="1"/>
</dbReference>
<evidence type="ECO:0000313" key="13">
    <source>
        <dbReference type="EMBL" id="KAG1551634.1"/>
    </source>
</evidence>
<keyword evidence="8" id="KW-0472">Membrane</keyword>
<dbReference type="AlphaFoldDB" id="A0A9P6YLT5"/>
<dbReference type="SUPFAM" id="SSF48208">
    <property type="entry name" value="Six-hairpin glycosidases"/>
    <property type="match status" value="1"/>
</dbReference>
<evidence type="ECO:0000256" key="9">
    <source>
        <dbReference type="ARBA" id="ARBA00023180"/>
    </source>
</evidence>
<comment type="caution">
    <text evidence="13">The sequence shown here is derived from an EMBL/GenBank/DDBJ whole genome shotgun (WGS) entry which is preliminary data.</text>
</comment>
<dbReference type="GO" id="GO:0004573">
    <property type="term" value="F:Glc3Man9GlcNAc2 oligosaccharide glucosidase activity"/>
    <property type="evidence" value="ECO:0007669"/>
    <property type="project" value="UniProtKB-EC"/>
</dbReference>
<dbReference type="Proteomes" id="UP000740926">
    <property type="component" value="Unassembled WGS sequence"/>
</dbReference>
<dbReference type="GO" id="GO:0005789">
    <property type="term" value="C:endoplasmic reticulum membrane"/>
    <property type="evidence" value="ECO:0007669"/>
    <property type="project" value="UniProtKB-SubCell"/>
</dbReference>
<keyword evidence="14" id="KW-1185">Reference proteome</keyword>
<evidence type="ECO:0000256" key="11">
    <source>
        <dbReference type="ARBA" id="ARBA00038888"/>
    </source>
</evidence>
<keyword evidence="4" id="KW-0378">Hydrolase</keyword>
<dbReference type="PANTHER" id="PTHR10412:SF11">
    <property type="entry name" value="MANNOSYL-OLIGOSACCHARIDE GLUCOSIDASE"/>
    <property type="match status" value="1"/>
</dbReference>
<keyword evidence="3" id="KW-0812">Transmembrane</keyword>
<evidence type="ECO:0000256" key="4">
    <source>
        <dbReference type="ARBA" id="ARBA00022801"/>
    </source>
</evidence>
<dbReference type="InterPro" id="IPR004888">
    <property type="entry name" value="Glycoside_hydrolase_63"/>
</dbReference>
<sequence>MYCDQVLEAEKFMYVCHKCYLSLFPMVLGLLLPDSPKLGAILGMLENEKELWSFYDLRSLSVSDPFFGQGKSYWRGLIWLNINYLTLQSLYRNCMVPGPCQARAQTIYNQLRDNIIRNVYKEQQKTGYVWEQYSPEISEGMRSHSFTGWTSLVLLIMSEKY</sequence>
<dbReference type="EMBL" id="JAANIU010004897">
    <property type="protein sequence ID" value="KAG1551634.1"/>
    <property type="molecule type" value="Genomic_DNA"/>
</dbReference>
<dbReference type="Gene3D" id="1.50.10.10">
    <property type="match status" value="1"/>
</dbReference>
<evidence type="ECO:0000256" key="7">
    <source>
        <dbReference type="ARBA" id="ARBA00022989"/>
    </source>
</evidence>
<evidence type="ECO:0000256" key="1">
    <source>
        <dbReference type="ARBA" id="ARBA00004648"/>
    </source>
</evidence>
<evidence type="ECO:0000259" key="12">
    <source>
        <dbReference type="Pfam" id="PF03200"/>
    </source>
</evidence>
<evidence type="ECO:0000256" key="6">
    <source>
        <dbReference type="ARBA" id="ARBA00022968"/>
    </source>
</evidence>
<reference evidence="13 14" key="1">
    <citation type="journal article" date="2020" name="Microb. Genom.">
        <title>Genetic diversity of clinical and environmental Mucorales isolates obtained from an investigation of mucormycosis cases among solid organ transplant recipients.</title>
        <authorList>
            <person name="Nguyen M.H."/>
            <person name="Kaul D."/>
            <person name="Muto C."/>
            <person name="Cheng S.J."/>
            <person name="Richter R.A."/>
            <person name="Bruno V.M."/>
            <person name="Liu G."/>
            <person name="Beyhan S."/>
            <person name="Sundermann A.J."/>
            <person name="Mounaud S."/>
            <person name="Pasculle A.W."/>
            <person name="Nierman W.C."/>
            <person name="Driscoll E."/>
            <person name="Cumbie R."/>
            <person name="Clancy C.J."/>
            <person name="Dupont C.L."/>
        </authorList>
    </citation>
    <scope>NUCLEOTIDE SEQUENCE [LARGE SCALE GENOMIC DNA]</scope>
    <source>
        <strain evidence="13 14">GL24</strain>
    </source>
</reference>
<keyword evidence="10" id="KW-0326">Glycosidase</keyword>
<dbReference type="EC" id="3.2.1.106" evidence="11"/>
<keyword evidence="7" id="KW-1133">Transmembrane helix</keyword>